<organism evidence="4 5">
    <name type="scientific">Meridianimarinicoccus marinus</name>
    <dbReference type="NCBI Taxonomy" id="3231483"/>
    <lineage>
        <taxon>Bacteria</taxon>
        <taxon>Pseudomonadati</taxon>
        <taxon>Pseudomonadota</taxon>
        <taxon>Alphaproteobacteria</taxon>
        <taxon>Rhodobacterales</taxon>
        <taxon>Paracoccaceae</taxon>
        <taxon>Meridianimarinicoccus</taxon>
    </lineage>
</organism>
<dbReference type="SMART" id="SM00382">
    <property type="entry name" value="AAA"/>
    <property type="match status" value="1"/>
</dbReference>
<dbReference type="PANTHER" id="PTHR43038">
    <property type="entry name" value="ATP-BINDING CASSETTE, SUB-FAMILY H, MEMBER 1"/>
    <property type="match status" value="1"/>
</dbReference>
<proteinExistence type="predicted"/>
<dbReference type="PROSITE" id="PS50893">
    <property type="entry name" value="ABC_TRANSPORTER_2"/>
    <property type="match status" value="1"/>
</dbReference>
<evidence type="ECO:0000313" key="4">
    <source>
        <dbReference type="EMBL" id="MEV8467248.1"/>
    </source>
</evidence>
<evidence type="ECO:0000259" key="3">
    <source>
        <dbReference type="PROSITE" id="PS50893"/>
    </source>
</evidence>
<dbReference type="Proteomes" id="UP001553161">
    <property type="component" value="Unassembled WGS sequence"/>
</dbReference>
<dbReference type="PROSITE" id="PS00211">
    <property type="entry name" value="ABC_TRANSPORTER_1"/>
    <property type="match status" value="1"/>
</dbReference>
<dbReference type="GO" id="GO:0005524">
    <property type="term" value="F:ATP binding"/>
    <property type="evidence" value="ECO:0007669"/>
    <property type="project" value="UniProtKB-KW"/>
</dbReference>
<evidence type="ECO:0000256" key="1">
    <source>
        <dbReference type="ARBA" id="ARBA00022741"/>
    </source>
</evidence>
<gene>
    <name evidence="4" type="ORF">AB0T83_10700</name>
</gene>
<dbReference type="EMBL" id="JBFBVU010000011">
    <property type="protein sequence ID" value="MEV8467248.1"/>
    <property type="molecule type" value="Genomic_DNA"/>
</dbReference>
<accession>A0ABV3LA38</accession>
<evidence type="ECO:0000313" key="5">
    <source>
        <dbReference type="Proteomes" id="UP001553161"/>
    </source>
</evidence>
<name>A0ABV3LA38_9RHOB</name>
<dbReference type="Gene3D" id="3.40.50.300">
    <property type="entry name" value="P-loop containing nucleotide triphosphate hydrolases"/>
    <property type="match status" value="1"/>
</dbReference>
<keyword evidence="2 4" id="KW-0067">ATP-binding</keyword>
<dbReference type="SUPFAM" id="SSF52540">
    <property type="entry name" value="P-loop containing nucleoside triphosphate hydrolases"/>
    <property type="match status" value="1"/>
</dbReference>
<dbReference type="Pfam" id="PF00005">
    <property type="entry name" value="ABC_tran"/>
    <property type="match status" value="1"/>
</dbReference>
<dbReference type="InterPro" id="IPR003593">
    <property type="entry name" value="AAA+_ATPase"/>
</dbReference>
<reference evidence="4 5" key="1">
    <citation type="submission" date="2024-07" db="EMBL/GenBank/DDBJ databases">
        <authorList>
            <person name="Kang M."/>
        </authorList>
    </citation>
    <scope>NUCLEOTIDE SEQUENCE [LARGE SCALE GENOMIC DNA]</scope>
    <source>
        <strain evidence="4 5">DFM31</strain>
    </source>
</reference>
<dbReference type="InterPro" id="IPR017871">
    <property type="entry name" value="ABC_transporter-like_CS"/>
</dbReference>
<dbReference type="PANTHER" id="PTHR43038:SF3">
    <property type="entry name" value="ABC TRANSPORTER G FAMILY MEMBER 20 ISOFORM X1"/>
    <property type="match status" value="1"/>
</dbReference>
<keyword evidence="5" id="KW-1185">Reference proteome</keyword>
<keyword evidence="1" id="KW-0547">Nucleotide-binding</keyword>
<dbReference type="InterPro" id="IPR003439">
    <property type="entry name" value="ABC_transporter-like_ATP-bd"/>
</dbReference>
<feature type="domain" description="ABC transporter" evidence="3">
    <location>
        <begin position="13"/>
        <end position="242"/>
    </location>
</feature>
<sequence>MSPAPPPDPEVVVSTTGLTRRFGPKTAVDTVDLTITRGEIFGFLGPNGSGKTTMMRMLTGLLIPSEGRARVLGVDLPGKPEPLKQKIGYMTQSFSHYRDLTVTENLDFAARIYGLPRRRRKARIETLLQRYDLEAQAHQIAGSMSGGQRQKLALAAAVLHEPQLLFLDEPTSAVDPETRRQFWARLFDLVDGGTTIIVSTHFMDEAERCHRIAILETGIKRIEGAPPDLMAGLKANVIEVTGDQLRHAKEVLDADAAVLSSAQIGARLRVLVRKDQADPETHVAALLHDAGPVTCHRTRANLEDVFVAATGGGAKRPAEAAA</sequence>
<evidence type="ECO:0000256" key="2">
    <source>
        <dbReference type="ARBA" id="ARBA00022840"/>
    </source>
</evidence>
<comment type="caution">
    <text evidence="4">The sequence shown here is derived from an EMBL/GenBank/DDBJ whole genome shotgun (WGS) entry which is preliminary data.</text>
</comment>
<dbReference type="RefSeq" id="WP_366193024.1">
    <property type="nucleotide sequence ID" value="NZ_JBFBVU010000011.1"/>
</dbReference>
<protein>
    <submittedName>
        <fullName evidence="4">ABC transporter ATP-binding protein</fullName>
    </submittedName>
</protein>
<dbReference type="CDD" id="cd03230">
    <property type="entry name" value="ABC_DR_subfamily_A"/>
    <property type="match status" value="1"/>
</dbReference>
<dbReference type="InterPro" id="IPR027417">
    <property type="entry name" value="P-loop_NTPase"/>
</dbReference>